<dbReference type="EMBL" id="NJEU01000850">
    <property type="protein sequence ID" value="PHH70045.1"/>
    <property type="molecule type" value="Genomic_DNA"/>
</dbReference>
<dbReference type="OrthoDB" id="10254455at2759"/>
<organism evidence="2 3">
    <name type="scientific">Ophiocordyceps australis</name>
    <dbReference type="NCBI Taxonomy" id="1399860"/>
    <lineage>
        <taxon>Eukaryota</taxon>
        <taxon>Fungi</taxon>
        <taxon>Dikarya</taxon>
        <taxon>Ascomycota</taxon>
        <taxon>Pezizomycotina</taxon>
        <taxon>Sordariomycetes</taxon>
        <taxon>Hypocreomycetidae</taxon>
        <taxon>Hypocreales</taxon>
        <taxon>Ophiocordycipitaceae</taxon>
        <taxon>Ophiocordyceps</taxon>
    </lineage>
</organism>
<sequence length="122" mass="13923">MMSERRKLGDVALDLLLFTGMMTAGLYVARNLLSPMLSNLSDPDREKHEQTRRQAKSHLERIKRREQTRQQDGRDDGGTVSAIEDLALNEYENLIALEMVAPEDIHVGFNGGFRGRVFVDEY</sequence>
<reference evidence="2 3" key="1">
    <citation type="submission" date="2017-06" db="EMBL/GenBank/DDBJ databases">
        <title>Ant-infecting Ophiocordyceps genomes reveal a high diversity of potential behavioral manipulation genes and a possible major role for enterotoxins.</title>
        <authorList>
            <person name="De Bekker C."/>
            <person name="Evans H.C."/>
            <person name="Brachmann A."/>
            <person name="Hughes D.P."/>
        </authorList>
    </citation>
    <scope>NUCLEOTIDE SEQUENCE [LARGE SCALE GENOMIC DNA]</scope>
    <source>
        <strain evidence="2 3">1348a</strain>
    </source>
</reference>
<name>A0A2C5YKK9_9HYPO</name>
<accession>A0A2C5YKK9</accession>
<evidence type="ECO:0000313" key="2">
    <source>
        <dbReference type="EMBL" id="PHH70045.1"/>
    </source>
</evidence>
<protein>
    <submittedName>
        <fullName evidence="2">Uncharacterized protein</fullName>
    </submittedName>
</protein>
<dbReference type="Proteomes" id="UP000224854">
    <property type="component" value="Unassembled WGS sequence"/>
</dbReference>
<evidence type="ECO:0000256" key="1">
    <source>
        <dbReference type="SAM" id="MobiDB-lite"/>
    </source>
</evidence>
<evidence type="ECO:0000313" key="3">
    <source>
        <dbReference type="Proteomes" id="UP000224854"/>
    </source>
</evidence>
<feature type="region of interest" description="Disordered" evidence="1">
    <location>
        <begin position="38"/>
        <end position="79"/>
    </location>
</feature>
<comment type="caution">
    <text evidence="2">The sequence shown here is derived from an EMBL/GenBank/DDBJ whole genome shotgun (WGS) entry which is preliminary data.</text>
</comment>
<keyword evidence="3" id="KW-1185">Reference proteome</keyword>
<dbReference type="AlphaFoldDB" id="A0A2C5YKK9"/>
<feature type="compositionally biased region" description="Basic and acidic residues" evidence="1">
    <location>
        <begin position="42"/>
        <end position="77"/>
    </location>
</feature>
<proteinExistence type="predicted"/>
<gene>
    <name evidence="2" type="ORF">CDD82_7377</name>
</gene>